<accession>A0A392MI97</accession>
<feature type="transmembrane region" description="Helical" evidence="1">
    <location>
        <begin position="99"/>
        <end position="118"/>
    </location>
</feature>
<gene>
    <name evidence="2" type="ORF">A2U01_0007754</name>
</gene>
<reference evidence="2 3" key="1">
    <citation type="journal article" date="2018" name="Front. Plant Sci.">
        <title>Red Clover (Trifolium pratense) and Zigzag Clover (T. medium) - A Picture of Genomic Similarities and Differences.</title>
        <authorList>
            <person name="Dluhosova J."/>
            <person name="Istvanek J."/>
            <person name="Nedelnik J."/>
            <person name="Repkova J."/>
        </authorList>
    </citation>
    <scope>NUCLEOTIDE SEQUENCE [LARGE SCALE GENOMIC DNA]</scope>
    <source>
        <strain evidence="3">cv. 10/8</strain>
        <tissue evidence="2">Leaf</tissue>
    </source>
</reference>
<dbReference type="AlphaFoldDB" id="A0A392MI97"/>
<protein>
    <submittedName>
        <fullName evidence="2">Boron transporter 7-like</fullName>
    </submittedName>
</protein>
<comment type="caution">
    <text evidence="2">The sequence shown here is derived from an EMBL/GenBank/DDBJ whole genome shotgun (WGS) entry which is preliminary data.</text>
</comment>
<dbReference type="PANTHER" id="PTHR11453:SF131">
    <property type="entry name" value="BORON TRANSPORTER 7-RELATED"/>
    <property type="match status" value="1"/>
</dbReference>
<evidence type="ECO:0000313" key="3">
    <source>
        <dbReference type="Proteomes" id="UP000265520"/>
    </source>
</evidence>
<evidence type="ECO:0000313" key="2">
    <source>
        <dbReference type="EMBL" id="MCH86893.1"/>
    </source>
</evidence>
<keyword evidence="1" id="KW-0472">Membrane</keyword>
<dbReference type="Proteomes" id="UP000265520">
    <property type="component" value="Unassembled WGS sequence"/>
</dbReference>
<organism evidence="2 3">
    <name type="scientific">Trifolium medium</name>
    <dbReference type="NCBI Taxonomy" id="97028"/>
    <lineage>
        <taxon>Eukaryota</taxon>
        <taxon>Viridiplantae</taxon>
        <taxon>Streptophyta</taxon>
        <taxon>Embryophyta</taxon>
        <taxon>Tracheophyta</taxon>
        <taxon>Spermatophyta</taxon>
        <taxon>Magnoliopsida</taxon>
        <taxon>eudicotyledons</taxon>
        <taxon>Gunneridae</taxon>
        <taxon>Pentapetalae</taxon>
        <taxon>rosids</taxon>
        <taxon>fabids</taxon>
        <taxon>Fabales</taxon>
        <taxon>Fabaceae</taxon>
        <taxon>Papilionoideae</taxon>
        <taxon>50 kb inversion clade</taxon>
        <taxon>NPAAA clade</taxon>
        <taxon>Hologalegina</taxon>
        <taxon>IRL clade</taxon>
        <taxon>Trifolieae</taxon>
        <taxon>Trifolium</taxon>
    </lineage>
</organism>
<dbReference type="EMBL" id="LXQA010011143">
    <property type="protein sequence ID" value="MCH86893.1"/>
    <property type="molecule type" value="Genomic_DNA"/>
</dbReference>
<keyword evidence="1" id="KW-0812">Transmembrane</keyword>
<dbReference type="PANTHER" id="PTHR11453">
    <property type="entry name" value="ANION EXCHANGE PROTEIN"/>
    <property type="match status" value="1"/>
</dbReference>
<feature type="transmembrane region" description="Helical" evidence="1">
    <location>
        <begin position="130"/>
        <end position="151"/>
    </location>
</feature>
<sequence>MCGIIHSIFGGQPLLILGVAEPTVIMYTILYSFCSRRPELGSKLFLAWAGWFTRLAEELFGTLITVLFFQEAIEGLISEFKIPKDANPLLEEYQFHWRYTNGLLSIIFFFGLLFTAILSRRARKWRYGTGWIRGIIADYGVPLMVVFWTILSYTVPSKVPPDVPRRLFCKLPWEPASLYHWTVVKLATSMGIGRRSDRPDFKLDILEF</sequence>
<name>A0A392MI97_9FABA</name>
<dbReference type="GO" id="GO:0006820">
    <property type="term" value="P:monoatomic anion transport"/>
    <property type="evidence" value="ECO:0007669"/>
    <property type="project" value="InterPro"/>
</dbReference>
<dbReference type="GO" id="GO:0050801">
    <property type="term" value="P:monoatomic ion homeostasis"/>
    <property type="evidence" value="ECO:0007669"/>
    <property type="project" value="TreeGrafter"/>
</dbReference>
<evidence type="ECO:0000256" key="1">
    <source>
        <dbReference type="SAM" id="Phobius"/>
    </source>
</evidence>
<proteinExistence type="predicted"/>
<dbReference type="GO" id="GO:0005886">
    <property type="term" value="C:plasma membrane"/>
    <property type="evidence" value="ECO:0007669"/>
    <property type="project" value="TreeGrafter"/>
</dbReference>
<dbReference type="GO" id="GO:0005452">
    <property type="term" value="F:solute:inorganic anion antiporter activity"/>
    <property type="evidence" value="ECO:0007669"/>
    <property type="project" value="InterPro"/>
</dbReference>
<keyword evidence="1" id="KW-1133">Transmembrane helix</keyword>
<feature type="transmembrane region" description="Helical" evidence="1">
    <location>
        <begin position="14"/>
        <end position="33"/>
    </location>
</feature>
<dbReference type="InterPro" id="IPR003020">
    <property type="entry name" value="HCO3_transpt_euk"/>
</dbReference>
<keyword evidence="3" id="KW-1185">Reference proteome</keyword>